<accession>A0A5C2SUD3</accession>
<proteinExistence type="predicted"/>
<evidence type="ECO:0000256" key="1">
    <source>
        <dbReference type="SAM" id="MobiDB-lite"/>
    </source>
</evidence>
<gene>
    <name evidence="2" type="ORF">L227DRAFT_11574</name>
</gene>
<reference evidence="2" key="1">
    <citation type="journal article" date="2018" name="Genome Biol. Evol.">
        <title>Genomics and development of Lentinus tigrinus, a white-rot wood-decaying mushroom with dimorphic fruiting bodies.</title>
        <authorList>
            <person name="Wu B."/>
            <person name="Xu Z."/>
            <person name="Knudson A."/>
            <person name="Carlson A."/>
            <person name="Chen N."/>
            <person name="Kovaka S."/>
            <person name="LaButti K."/>
            <person name="Lipzen A."/>
            <person name="Pennachio C."/>
            <person name="Riley R."/>
            <person name="Schakwitz W."/>
            <person name="Umezawa K."/>
            <person name="Ohm R.A."/>
            <person name="Grigoriev I.V."/>
            <person name="Nagy L.G."/>
            <person name="Gibbons J."/>
            <person name="Hibbett D."/>
        </authorList>
    </citation>
    <scope>NUCLEOTIDE SEQUENCE [LARGE SCALE GENOMIC DNA]</scope>
    <source>
        <strain evidence="2">ALCF2SS1-6</strain>
    </source>
</reference>
<keyword evidence="3" id="KW-1185">Reference proteome</keyword>
<organism evidence="2 3">
    <name type="scientific">Lentinus tigrinus ALCF2SS1-6</name>
    <dbReference type="NCBI Taxonomy" id="1328759"/>
    <lineage>
        <taxon>Eukaryota</taxon>
        <taxon>Fungi</taxon>
        <taxon>Dikarya</taxon>
        <taxon>Basidiomycota</taxon>
        <taxon>Agaricomycotina</taxon>
        <taxon>Agaricomycetes</taxon>
        <taxon>Polyporales</taxon>
        <taxon>Polyporaceae</taxon>
        <taxon>Lentinus</taxon>
    </lineage>
</organism>
<dbReference type="Proteomes" id="UP000313359">
    <property type="component" value="Unassembled WGS sequence"/>
</dbReference>
<dbReference type="EMBL" id="ML122250">
    <property type="protein sequence ID" value="RPD67018.1"/>
    <property type="molecule type" value="Genomic_DNA"/>
</dbReference>
<feature type="region of interest" description="Disordered" evidence="1">
    <location>
        <begin position="1"/>
        <end position="62"/>
    </location>
</feature>
<name>A0A5C2SUD3_9APHY</name>
<sequence>MALQTSPDAPHGTTRLASLSHPHTRTVPAATAASVHPPRRGTRLAEFERATSHPTSTRTTGRPRRLLYSRARRRDIWIVHAGGAVWLYPCVAATRRVWSGKIRHESGHAIRYHLACGPTRRPAASSQTAPARRPFPGDMTVRRVWGPRLYVLEAFLPRQVLVRRGWTMGMENALEGTRNGAAS</sequence>
<evidence type="ECO:0000313" key="3">
    <source>
        <dbReference type="Proteomes" id="UP000313359"/>
    </source>
</evidence>
<protein>
    <submittedName>
        <fullName evidence="2">Uncharacterized protein</fullName>
    </submittedName>
</protein>
<evidence type="ECO:0000313" key="2">
    <source>
        <dbReference type="EMBL" id="RPD67018.1"/>
    </source>
</evidence>
<dbReference type="AlphaFoldDB" id="A0A5C2SUD3"/>